<feature type="region of interest" description="Disordered" evidence="1">
    <location>
        <begin position="1"/>
        <end position="79"/>
    </location>
</feature>
<name>A0A8H3IY17_9LECA</name>
<sequence>MLVLPVRSPQHPHSRQNLDDDPRTSSPQRQRMSDTSLVSNTTLHTSDAILPATSPRHRPKRPKLSLQTSNVSSLPAGHRSKTAFPISTVRQSATSENSLASIVDAPSHTAVTPQAKSPPIDIRSVDIVSFSPTRRSTTTSSSGCTSPFPATTPYYLPMGARSILRNSPLPPRSIPSTGPKTAKVLFPRIKHVCFRERLEELIPAPTIDQTHDTSDLSDSDTSDKRLEDEIAERKALDNLLEEEEGNSTAPVRGRRKPRKRDWIWRPLEDNISASQSPSACRRGEDVRHCRRVPESK</sequence>
<gene>
    <name evidence="2" type="ORF">HETSPECPRED_008198</name>
</gene>
<dbReference type="OrthoDB" id="5206740at2759"/>
<organism evidence="2 3">
    <name type="scientific">Heterodermia speciosa</name>
    <dbReference type="NCBI Taxonomy" id="116794"/>
    <lineage>
        <taxon>Eukaryota</taxon>
        <taxon>Fungi</taxon>
        <taxon>Dikarya</taxon>
        <taxon>Ascomycota</taxon>
        <taxon>Pezizomycotina</taxon>
        <taxon>Lecanoromycetes</taxon>
        <taxon>OSLEUM clade</taxon>
        <taxon>Lecanoromycetidae</taxon>
        <taxon>Caliciales</taxon>
        <taxon>Physciaceae</taxon>
        <taxon>Heterodermia</taxon>
    </lineage>
</organism>
<feature type="compositionally biased region" description="Polar residues" evidence="1">
    <location>
        <begin position="24"/>
        <end position="45"/>
    </location>
</feature>
<dbReference type="Proteomes" id="UP000664521">
    <property type="component" value="Unassembled WGS sequence"/>
</dbReference>
<keyword evidence="3" id="KW-1185">Reference proteome</keyword>
<proteinExistence type="predicted"/>
<feature type="compositionally biased region" description="Basic and acidic residues" evidence="1">
    <location>
        <begin position="221"/>
        <end position="236"/>
    </location>
</feature>
<evidence type="ECO:0000313" key="2">
    <source>
        <dbReference type="EMBL" id="CAF9931794.1"/>
    </source>
</evidence>
<accession>A0A8H3IY17</accession>
<feature type="region of interest" description="Disordered" evidence="1">
    <location>
        <begin position="204"/>
        <end position="259"/>
    </location>
</feature>
<feature type="compositionally biased region" description="Basic and acidic residues" evidence="1">
    <location>
        <begin position="281"/>
        <end position="296"/>
    </location>
</feature>
<reference evidence="2" key="1">
    <citation type="submission" date="2021-03" db="EMBL/GenBank/DDBJ databases">
        <authorList>
            <person name="Tagirdzhanova G."/>
        </authorList>
    </citation>
    <scope>NUCLEOTIDE SEQUENCE</scope>
</reference>
<feature type="region of interest" description="Disordered" evidence="1">
    <location>
        <begin position="272"/>
        <end position="296"/>
    </location>
</feature>
<dbReference type="AlphaFoldDB" id="A0A8H3IY17"/>
<dbReference type="EMBL" id="CAJPDS010000060">
    <property type="protein sequence ID" value="CAF9931794.1"/>
    <property type="molecule type" value="Genomic_DNA"/>
</dbReference>
<evidence type="ECO:0000256" key="1">
    <source>
        <dbReference type="SAM" id="MobiDB-lite"/>
    </source>
</evidence>
<comment type="caution">
    <text evidence="2">The sequence shown here is derived from an EMBL/GenBank/DDBJ whole genome shotgun (WGS) entry which is preliminary data.</text>
</comment>
<protein>
    <submittedName>
        <fullName evidence="2">Uncharacterized protein</fullName>
    </submittedName>
</protein>
<evidence type="ECO:0000313" key="3">
    <source>
        <dbReference type="Proteomes" id="UP000664521"/>
    </source>
</evidence>